<dbReference type="OrthoDB" id="4964306at2"/>
<keyword evidence="2" id="KW-1185">Reference proteome</keyword>
<gene>
    <name evidence="1" type="ORF">LK10_03395</name>
</gene>
<dbReference type="Proteomes" id="UP000030982">
    <property type="component" value="Unassembled WGS sequence"/>
</dbReference>
<evidence type="ECO:0000313" key="1">
    <source>
        <dbReference type="EMBL" id="KHL05016.1"/>
    </source>
</evidence>
<reference evidence="1 2" key="1">
    <citation type="submission" date="2014-09" db="EMBL/GenBank/DDBJ databases">
        <title>Genome sequence of Sinomonas sp. MUSC 117.</title>
        <authorList>
            <person name="Lee L.-H."/>
        </authorList>
    </citation>
    <scope>NUCLEOTIDE SEQUENCE [LARGE SCALE GENOMIC DNA]</scope>
    <source>
        <strain evidence="1 2">MUSC 117</strain>
    </source>
</reference>
<dbReference type="RefSeq" id="WP_043120045.1">
    <property type="nucleotide sequence ID" value="NZ_JTDL01000037.1"/>
</dbReference>
<name>A0A0B2AN04_9MICC</name>
<protein>
    <submittedName>
        <fullName evidence="1">Uncharacterized protein</fullName>
    </submittedName>
</protein>
<sequence length="114" mass="12626">MSFRSLALGDKVTFRDTGPKPFNVRAISPDQRVVILSRPVDGTNAVEYTMIDWDRDARGLDGTFGRGHVVGSGVHKNLWRFFRGVTTDAPATTQTVMDFTRWVSLSISAVNGRP</sequence>
<organism evidence="1 2">
    <name type="scientific">Sinomonas humi</name>
    <dbReference type="NCBI Taxonomy" id="1338436"/>
    <lineage>
        <taxon>Bacteria</taxon>
        <taxon>Bacillati</taxon>
        <taxon>Actinomycetota</taxon>
        <taxon>Actinomycetes</taxon>
        <taxon>Micrococcales</taxon>
        <taxon>Micrococcaceae</taxon>
        <taxon>Sinomonas</taxon>
    </lineage>
</organism>
<evidence type="ECO:0000313" key="2">
    <source>
        <dbReference type="Proteomes" id="UP000030982"/>
    </source>
</evidence>
<accession>A0A0B2AN04</accession>
<dbReference type="EMBL" id="JTDL01000037">
    <property type="protein sequence ID" value="KHL05016.1"/>
    <property type="molecule type" value="Genomic_DNA"/>
</dbReference>
<comment type="caution">
    <text evidence="1">The sequence shown here is derived from an EMBL/GenBank/DDBJ whole genome shotgun (WGS) entry which is preliminary data.</text>
</comment>
<dbReference type="AlphaFoldDB" id="A0A0B2AN04"/>
<proteinExistence type="predicted"/>